<dbReference type="Proteomes" id="UP000271554">
    <property type="component" value="Chromosome"/>
</dbReference>
<gene>
    <name evidence="1" type="ORF">DWB77_07536</name>
</gene>
<evidence type="ECO:0000313" key="1">
    <source>
        <dbReference type="EMBL" id="AYG85319.1"/>
    </source>
</evidence>
<organism evidence="1 2">
    <name type="scientific">Streptomyces hundungensis</name>
    <dbReference type="NCBI Taxonomy" id="1077946"/>
    <lineage>
        <taxon>Bacteria</taxon>
        <taxon>Bacillati</taxon>
        <taxon>Actinomycetota</taxon>
        <taxon>Actinomycetes</taxon>
        <taxon>Kitasatosporales</taxon>
        <taxon>Streptomycetaceae</taxon>
        <taxon>Streptomyces</taxon>
    </lineage>
</organism>
<keyword evidence="2" id="KW-1185">Reference proteome</keyword>
<dbReference type="KEGG" id="shun:DWB77_07536"/>
<name>A0A387HP00_9ACTN</name>
<evidence type="ECO:0000313" key="2">
    <source>
        <dbReference type="Proteomes" id="UP000271554"/>
    </source>
</evidence>
<dbReference type="RefSeq" id="WP_120719349.1">
    <property type="nucleotide sequence ID" value="NZ_CP032698.1"/>
</dbReference>
<dbReference type="AlphaFoldDB" id="A0A387HP00"/>
<dbReference type="EMBL" id="CP032698">
    <property type="protein sequence ID" value="AYG85319.1"/>
    <property type="molecule type" value="Genomic_DNA"/>
</dbReference>
<proteinExistence type="predicted"/>
<reference evidence="1 2" key="1">
    <citation type="submission" date="2018-10" db="EMBL/GenBank/DDBJ databases">
        <title>Relationship between Morphology and Antimicrobial Activity in Streptomyces.</title>
        <authorList>
            <person name="Kang H.J."/>
            <person name="Kim S.B."/>
        </authorList>
    </citation>
    <scope>NUCLEOTIDE SEQUENCE [LARGE SCALE GENOMIC DNA]</scope>
    <source>
        <strain evidence="1 2">BH38</strain>
    </source>
</reference>
<sequence>MLGTWVVYQAMAQREGDQAGAGGPMADTFDQFPDAPRHLVRTDGECFCDGPVRAADDEEFQDLSF</sequence>
<protein>
    <submittedName>
        <fullName evidence="1">Uncharacterized protein</fullName>
    </submittedName>
</protein>
<accession>A0A387HP00</accession>